<dbReference type="InterPro" id="IPR053139">
    <property type="entry name" value="Surface_bspA-like"/>
</dbReference>
<gene>
    <name evidence="2" type="ORF">ATC1_131395</name>
</gene>
<keyword evidence="1" id="KW-0732">Signal</keyword>
<evidence type="ECO:0000313" key="3">
    <source>
        <dbReference type="Proteomes" id="UP000053370"/>
    </source>
</evidence>
<feature type="signal peptide" evidence="1">
    <location>
        <begin position="1"/>
        <end position="19"/>
    </location>
</feature>
<proteinExistence type="predicted"/>
<dbReference type="PANTHER" id="PTHR45661:SF3">
    <property type="entry name" value="IG-LIKE DOMAIN-CONTAINING PROTEIN"/>
    <property type="match status" value="1"/>
</dbReference>
<dbReference type="RefSeq" id="WP_062282532.1">
    <property type="nucleotide sequence ID" value="NZ_DF968181.1"/>
</dbReference>
<dbReference type="AlphaFoldDB" id="A0A0S7BU88"/>
<dbReference type="STRING" id="1678840.ATC1_131395"/>
<evidence type="ECO:0000256" key="1">
    <source>
        <dbReference type="SAM" id="SignalP"/>
    </source>
</evidence>
<protein>
    <submittedName>
        <fullName evidence="2">Protein containing leucine rich repeat</fullName>
    </submittedName>
</protein>
<sequence length="654" mass="72345">MKKITVILFVFITIFCFQANNSPDKQIDVNDQKQVAGDWQYTINEGTISITGYTGSESILEIPAEIDNIPVTMIGDEVFRDHTELTKIWMPDSILTIGKAAFSGCTSLKQIRLSASLEKILNEGFRYCTSLESIEFPAGLISIGNNAFEECSLLKELVLPESLVNISANAFRNCRSLISINIQKNVKTIGGNAFWGTSWLDNQTEEFVIVGNRILIKYNGSNSIVDVPVSVTSIVDAFSGNIQIEKVVLPDTLLNINDNSFKDCINLREIQIPQKITSIGSYAFANCRSLQEIEIPENVSWIGDHAFEKCEQLKKVRLPVVLKSIGERMFDGCSSLETVSIPASVKQIHETAFDNCPNLNLKVVFETTGETFAKEKSIPFKYLSQKNEDYSYLKGENGIEILDYIGQVYNVKVPSILDGQNVWKIGPGAFQENSFARDVILSDTIREIGEWAFSYSESLKSVSIADGTSKIGANAFTGCPNLTEVFIPSSVSEIGTDAFRDCPNVVIQSVSGSYASKEAQQLGLNLIDPLTISGDFRLAEEDGKYILVGYTGSEKKITLLSEILGRKITHVGNNIFQYASMEEIIIPEGYISIGDYAFANMAQPLTIYLPDSLTEISDNAFEGTESIFKAHTGTAAEAYARKYNIKFLVHRDDE</sequence>
<dbReference type="InterPro" id="IPR032675">
    <property type="entry name" value="LRR_dom_sf"/>
</dbReference>
<organism evidence="2">
    <name type="scientific">Flexilinea flocculi</name>
    <dbReference type="NCBI Taxonomy" id="1678840"/>
    <lineage>
        <taxon>Bacteria</taxon>
        <taxon>Bacillati</taxon>
        <taxon>Chloroflexota</taxon>
        <taxon>Anaerolineae</taxon>
        <taxon>Anaerolineales</taxon>
        <taxon>Anaerolineaceae</taxon>
        <taxon>Flexilinea</taxon>
    </lineage>
</organism>
<dbReference type="PANTHER" id="PTHR45661">
    <property type="entry name" value="SURFACE ANTIGEN"/>
    <property type="match status" value="1"/>
</dbReference>
<reference evidence="2" key="1">
    <citation type="journal article" date="2015" name="Genome Announc.">
        <title>Draft Genome Sequence of Anaerolineae Strain TC1, a Novel Isolate from a Methanogenic Wastewater Treatment System.</title>
        <authorList>
            <person name="Matsuura N."/>
            <person name="Tourlousse D.M."/>
            <person name="Sun L."/>
            <person name="Toyonaga M."/>
            <person name="Kuroda K."/>
            <person name="Ohashi A."/>
            <person name="Cruz R."/>
            <person name="Yamaguchi T."/>
            <person name="Sekiguchi Y."/>
        </authorList>
    </citation>
    <scope>NUCLEOTIDE SEQUENCE [LARGE SCALE GENOMIC DNA]</scope>
    <source>
        <strain evidence="2">TC1</strain>
    </source>
</reference>
<dbReference type="EMBL" id="DF968181">
    <property type="protein sequence ID" value="GAP41406.1"/>
    <property type="molecule type" value="Genomic_DNA"/>
</dbReference>
<dbReference type="OrthoDB" id="1054496at2"/>
<evidence type="ECO:0000313" key="2">
    <source>
        <dbReference type="EMBL" id="GAP41406.1"/>
    </source>
</evidence>
<dbReference type="Proteomes" id="UP000053370">
    <property type="component" value="Unassembled WGS sequence"/>
</dbReference>
<feature type="chain" id="PRO_5006633166" evidence="1">
    <location>
        <begin position="20"/>
        <end position="654"/>
    </location>
</feature>
<dbReference type="SUPFAM" id="SSF52058">
    <property type="entry name" value="L domain-like"/>
    <property type="match status" value="2"/>
</dbReference>
<dbReference type="Pfam" id="PF13306">
    <property type="entry name" value="LRR_5"/>
    <property type="match status" value="4"/>
</dbReference>
<dbReference type="PATRIC" id="fig|1678840.3.peg.2855"/>
<keyword evidence="3" id="KW-1185">Reference proteome</keyword>
<accession>A0A0S7BU88</accession>
<dbReference type="Gene3D" id="3.80.10.10">
    <property type="entry name" value="Ribonuclease Inhibitor"/>
    <property type="match status" value="4"/>
</dbReference>
<dbReference type="InterPro" id="IPR026906">
    <property type="entry name" value="LRR_5"/>
</dbReference>
<name>A0A0S7BU88_9CHLR</name>